<keyword evidence="2 4" id="KW-0808">Transferase</keyword>
<keyword evidence="1" id="KW-0328">Glycosyltransferase</keyword>
<dbReference type="PANTHER" id="PTHR46401:SF2">
    <property type="entry name" value="GLYCOSYLTRANSFERASE WBBK-RELATED"/>
    <property type="match status" value="1"/>
</dbReference>
<dbReference type="AlphaFoldDB" id="A0A7W4UEW7"/>
<dbReference type="GO" id="GO:0016757">
    <property type="term" value="F:glycosyltransferase activity"/>
    <property type="evidence" value="ECO:0007669"/>
    <property type="project" value="UniProtKB-KW"/>
</dbReference>
<feature type="domain" description="Glycosyltransferase subfamily 4-like N-terminal" evidence="3">
    <location>
        <begin position="16"/>
        <end position="174"/>
    </location>
</feature>
<name>A0A7W4UEW7_9CELL</name>
<dbReference type="PANTHER" id="PTHR46401">
    <property type="entry name" value="GLYCOSYLTRANSFERASE WBBK-RELATED"/>
    <property type="match status" value="1"/>
</dbReference>
<dbReference type="Gene3D" id="3.40.50.2000">
    <property type="entry name" value="Glycogen Phosphorylase B"/>
    <property type="match status" value="2"/>
</dbReference>
<accession>A0A7W4UEW7</accession>
<evidence type="ECO:0000313" key="4">
    <source>
        <dbReference type="EMBL" id="MBB2922881.1"/>
    </source>
</evidence>
<dbReference type="Proteomes" id="UP000518206">
    <property type="component" value="Unassembled WGS sequence"/>
</dbReference>
<dbReference type="EMBL" id="JACHVX010000002">
    <property type="protein sequence ID" value="MBB2922881.1"/>
    <property type="molecule type" value="Genomic_DNA"/>
</dbReference>
<dbReference type="RefSeq" id="WP_183295721.1">
    <property type="nucleotide sequence ID" value="NZ_JACHVX010000002.1"/>
</dbReference>
<sequence>MRTVLDATPLLGPRTGVGRYVHELVQHLPAAAVRLGLDCEVRVTTWTARGGRVTGLPPGVNQVGPRVPARLVRAAWLRGDRPRIESLVGRCDVFHGTNFVSPPTRGAREVVMVHDLTYALLQDTVSAASLAYRELVPRALARGATVVTPSETVAEQVREHYGLAAERVVATRLGVGDAWFTAEPADPAWLRARGLPTDYLVFVGSLDPRKNLPRLLEAYRRLRAELPGCPALVLAGPAGREEALLGAEGVSLTGWLEEDELRAVVAASRGLVLPSVDEGFGLPVLEALATGRPVVRSTIPALEEVSGGLAVAAAPDDADALAGALLEVLRAPADADAVPQRRAWARRWTWDACAEATLGVYTRG</sequence>
<dbReference type="CDD" id="cd03809">
    <property type="entry name" value="GT4_MtfB-like"/>
    <property type="match status" value="1"/>
</dbReference>
<dbReference type="Pfam" id="PF13439">
    <property type="entry name" value="Glyco_transf_4"/>
    <property type="match status" value="1"/>
</dbReference>
<organism evidence="4 5">
    <name type="scientific">Cellulomonas cellasea</name>
    <dbReference type="NCBI Taxonomy" id="43670"/>
    <lineage>
        <taxon>Bacteria</taxon>
        <taxon>Bacillati</taxon>
        <taxon>Actinomycetota</taxon>
        <taxon>Actinomycetes</taxon>
        <taxon>Micrococcales</taxon>
        <taxon>Cellulomonadaceae</taxon>
        <taxon>Cellulomonas</taxon>
    </lineage>
</organism>
<reference evidence="4 5" key="2">
    <citation type="submission" date="2020-08" db="EMBL/GenBank/DDBJ databases">
        <authorList>
            <person name="Partida-Martinez L."/>
            <person name="Huntemann M."/>
            <person name="Clum A."/>
            <person name="Wang J."/>
            <person name="Palaniappan K."/>
            <person name="Ritter S."/>
            <person name="Chen I.-M."/>
            <person name="Stamatis D."/>
            <person name="Reddy T."/>
            <person name="O'Malley R."/>
            <person name="Daum C."/>
            <person name="Shapiro N."/>
            <person name="Ivanova N."/>
            <person name="Kyrpides N."/>
            <person name="Woyke T."/>
        </authorList>
    </citation>
    <scope>NUCLEOTIDE SEQUENCE [LARGE SCALE GENOMIC DNA]</scope>
    <source>
        <strain evidence="4 5">RAS26</strain>
    </source>
</reference>
<dbReference type="InterPro" id="IPR028098">
    <property type="entry name" value="Glyco_trans_4-like_N"/>
</dbReference>
<dbReference type="GO" id="GO:0009103">
    <property type="term" value="P:lipopolysaccharide biosynthetic process"/>
    <property type="evidence" value="ECO:0007669"/>
    <property type="project" value="TreeGrafter"/>
</dbReference>
<dbReference type="SUPFAM" id="SSF53756">
    <property type="entry name" value="UDP-Glycosyltransferase/glycogen phosphorylase"/>
    <property type="match status" value="1"/>
</dbReference>
<proteinExistence type="predicted"/>
<evidence type="ECO:0000259" key="3">
    <source>
        <dbReference type="Pfam" id="PF13439"/>
    </source>
</evidence>
<dbReference type="Pfam" id="PF13692">
    <property type="entry name" value="Glyco_trans_1_4"/>
    <property type="match status" value="1"/>
</dbReference>
<protein>
    <submittedName>
        <fullName evidence="4">Glycosyltransferase involved in cell wall biosynthesis</fullName>
    </submittedName>
</protein>
<evidence type="ECO:0000256" key="2">
    <source>
        <dbReference type="ARBA" id="ARBA00022679"/>
    </source>
</evidence>
<reference evidence="4 5" key="1">
    <citation type="submission" date="2020-08" db="EMBL/GenBank/DDBJ databases">
        <title>The Agave Microbiome: Exploring the role of microbial communities in plant adaptations to desert environments.</title>
        <authorList>
            <person name="Partida-Martinez L.P."/>
        </authorList>
    </citation>
    <scope>NUCLEOTIDE SEQUENCE [LARGE SCALE GENOMIC DNA]</scope>
    <source>
        <strain evidence="4 5">RAS26</strain>
    </source>
</reference>
<evidence type="ECO:0000313" key="5">
    <source>
        <dbReference type="Proteomes" id="UP000518206"/>
    </source>
</evidence>
<comment type="caution">
    <text evidence="4">The sequence shown here is derived from an EMBL/GenBank/DDBJ whole genome shotgun (WGS) entry which is preliminary data.</text>
</comment>
<evidence type="ECO:0000256" key="1">
    <source>
        <dbReference type="ARBA" id="ARBA00022676"/>
    </source>
</evidence>
<gene>
    <name evidence="4" type="ORF">FHR80_001793</name>
</gene>